<name>A0AAV7GM70_DENCH</name>
<comment type="caution">
    <text evidence="1">The sequence shown here is derived from an EMBL/GenBank/DDBJ whole genome shotgun (WGS) entry which is preliminary data.</text>
</comment>
<dbReference type="EMBL" id="JAGFBR010000008">
    <property type="protein sequence ID" value="KAH0462884.1"/>
    <property type="molecule type" value="Genomic_DNA"/>
</dbReference>
<evidence type="ECO:0000313" key="2">
    <source>
        <dbReference type="EMBL" id="KAH0463496.1"/>
    </source>
</evidence>
<keyword evidence="3" id="KW-1185">Reference proteome</keyword>
<dbReference type="EMBL" id="JAGFBR010000008">
    <property type="protein sequence ID" value="KAH0463496.1"/>
    <property type="molecule type" value="Genomic_DNA"/>
</dbReference>
<sequence>MAIGIPWRSELNSVVYPANTTSGESGGIMAAREESSANELAVTDRAGEILSSLAGAAPSGGDGANIAVREGSALGPNTGVEDADDDFGTVVGIGPKALPVSQAQELGRSSGVDITEAVLKHSEDGRVIGERGSAFGSEEGGEAMENG</sequence>
<accession>A0AAV7GM70</accession>
<protein>
    <submittedName>
        <fullName evidence="1">Uncharacterized protein</fullName>
    </submittedName>
</protein>
<proteinExistence type="predicted"/>
<organism evidence="1 3">
    <name type="scientific">Dendrobium chrysotoxum</name>
    <name type="common">Orchid</name>
    <dbReference type="NCBI Taxonomy" id="161865"/>
    <lineage>
        <taxon>Eukaryota</taxon>
        <taxon>Viridiplantae</taxon>
        <taxon>Streptophyta</taxon>
        <taxon>Embryophyta</taxon>
        <taxon>Tracheophyta</taxon>
        <taxon>Spermatophyta</taxon>
        <taxon>Magnoliopsida</taxon>
        <taxon>Liliopsida</taxon>
        <taxon>Asparagales</taxon>
        <taxon>Orchidaceae</taxon>
        <taxon>Epidendroideae</taxon>
        <taxon>Malaxideae</taxon>
        <taxon>Dendrobiinae</taxon>
        <taxon>Dendrobium</taxon>
    </lineage>
</organism>
<reference evidence="1 3" key="1">
    <citation type="journal article" date="2021" name="Hortic Res">
        <title>Chromosome-scale assembly of the Dendrobium chrysotoxum genome enhances the understanding of orchid evolution.</title>
        <authorList>
            <person name="Zhang Y."/>
            <person name="Zhang G.Q."/>
            <person name="Zhang D."/>
            <person name="Liu X.D."/>
            <person name="Xu X.Y."/>
            <person name="Sun W.H."/>
            <person name="Yu X."/>
            <person name="Zhu X."/>
            <person name="Wang Z.W."/>
            <person name="Zhao X."/>
            <person name="Zhong W.Y."/>
            <person name="Chen H."/>
            <person name="Yin W.L."/>
            <person name="Huang T."/>
            <person name="Niu S.C."/>
            <person name="Liu Z.J."/>
        </authorList>
    </citation>
    <scope>NUCLEOTIDE SEQUENCE [LARGE SCALE GENOMIC DNA]</scope>
    <source>
        <strain evidence="1">Lindl</strain>
    </source>
</reference>
<dbReference type="Proteomes" id="UP000775213">
    <property type="component" value="Unassembled WGS sequence"/>
</dbReference>
<reference evidence="1" key="2">
    <citation type="submission" date="2021-03" db="EMBL/GenBank/DDBJ databases">
        <authorList>
            <person name="Zhang Y."/>
            <person name="Zhang G.-Q."/>
            <person name="Huang T."/>
            <person name="Niu S.-C."/>
            <person name="Liu Z.-J."/>
        </authorList>
    </citation>
    <scope>NUCLEOTIDE SEQUENCE</scope>
    <source>
        <strain evidence="1">Lindl</strain>
        <tissue evidence="1">Fresh leaves</tissue>
    </source>
</reference>
<evidence type="ECO:0000313" key="3">
    <source>
        <dbReference type="Proteomes" id="UP000775213"/>
    </source>
</evidence>
<evidence type="ECO:0000313" key="1">
    <source>
        <dbReference type="EMBL" id="KAH0462884.1"/>
    </source>
</evidence>
<dbReference type="AlphaFoldDB" id="A0AAV7GM70"/>
<gene>
    <name evidence="1" type="ORF">IEQ34_007466</name>
    <name evidence="2" type="ORF">IEQ34_008078</name>
</gene>